<dbReference type="OrthoDB" id="6440962at2759"/>
<evidence type="ECO:0000259" key="2">
    <source>
        <dbReference type="Pfam" id="PF21107"/>
    </source>
</evidence>
<evidence type="ECO:0000313" key="3">
    <source>
        <dbReference type="EMBL" id="GBN90723.1"/>
    </source>
</evidence>
<dbReference type="EMBL" id="BGPR01023503">
    <property type="protein sequence ID" value="GBN90723.1"/>
    <property type="molecule type" value="Genomic_DNA"/>
</dbReference>
<feature type="region of interest" description="Disordered" evidence="1">
    <location>
        <begin position="247"/>
        <end position="325"/>
    </location>
</feature>
<dbReference type="InterPro" id="IPR048998">
    <property type="entry name" value="STPR"/>
</dbReference>
<sequence length="350" mass="40938">MCRDLLRYYLFDLARASGHTASLSYLKFEGKQTWLSHISVKVLPIDYYDKEFGDNYDINVSSDTVDISEKLKPENATEMQAIFGSSGDTENLSIKSLANSDIEKQEENPTPDVKIVQLFPCDLCHNHNSRTMKGQRLHLIWTHKIGIVKNRSLDSHGRPLDYFDITDDIPESMPDFDTDDPEELFELQMKWAMEESAHMAAAQSFYFKLIFGSYYFCFVQFSLFPPKRKRGITGDVANRREAITKRERRVVETEEERSRRLSTMAQRGQDRRAEETEEQRNSRLSDMAQRGQERRAEETEEQRNRRLAVMGQRSQQRRAEEQRKENTFWGERNVYVSDNICKKNKLEAGI</sequence>
<evidence type="ECO:0000256" key="1">
    <source>
        <dbReference type="SAM" id="MobiDB-lite"/>
    </source>
</evidence>
<feature type="compositionally biased region" description="Basic and acidic residues" evidence="1">
    <location>
        <begin position="268"/>
        <end position="283"/>
    </location>
</feature>
<comment type="caution">
    <text evidence="3">The sequence shown here is derived from an EMBL/GenBank/DDBJ whole genome shotgun (WGS) entry which is preliminary data.</text>
</comment>
<dbReference type="AlphaFoldDB" id="A0A4Y2SSQ2"/>
<evidence type="ECO:0000313" key="4">
    <source>
        <dbReference type="Proteomes" id="UP000499080"/>
    </source>
</evidence>
<feature type="compositionally biased region" description="Basic and acidic residues" evidence="1">
    <location>
        <begin position="247"/>
        <end position="259"/>
    </location>
</feature>
<protein>
    <recommendedName>
        <fullName evidence="2">STPR domain-containing protein</fullName>
    </recommendedName>
</protein>
<reference evidence="3 4" key="1">
    <citation type="journal article" date="2019" name="Sci. Rep.">
        <title>Orb-weaving spider Araneus ventricosus genome elucidates the spidroin gene catalogue.</title>
        <authorList>
            <person name="Kono N."/>
            <person name="Nakamura H."/>
            <person name="Ohtoshi R."/>
            <person name="Moran D.A.P."/>
            <person name="Shinohara A."/>
            <person name="Yoshida Y."/>
            <person name="Fujiwara M."/>
            <person name="Mori M."/>
            <person name="Tomita M."/>
            <person name="Arakawa K."/>
        </authorList>
    </citation>
    <scope>NUCLEOTIDE SEQUENCE [LARGE SCALE GENOMIC DNA]</scope>
</reference>
<name>A0A4Y2SSQ2_ARAVE</name>
<keyword evidence="4" id="KW-1185">Reference proteome</keyword>
<feature type="compositionally biased region" description="Basic and acidic residues" evidence="1">
    <location>
        <begin position="291"/>
        <end position="304"/>
    </location>
</feature>
<gene>
    <name evidence="3" type="ORF">AVEN_61779_1</name>
</gene>
<dbReference type="Proteomes" id="UP000499080">
    <property type="component" value="Unassembled WGS sequence"/>
</dbReference>
<feature type="domain" description="STPR" evidence="2">
    <location>
        <begin position="256"/>
        <end position="322"/>
    </location>
</feature>
<accession>A0A4Y2SSQ2</accession>
<proteinExistence type="predicted"/>
<organism evidence="3 4">
    <name type="scientific">Araneus ventricosus</name>
    <name type="common">Orbweaver spider</name>
    <name type="synonym">Epeira ventricosa</name>
    <dbReference type="NCBI Taxonomy" id="182803"/>
    <lineage>
        <taxon>Eukaryota</taxon>
        <taxon>Metazoa</taxon>
        <taxon>Ecdysozoa</taxon>
        <taxon>Arthropoda</taxon>
        <taxon>Chelicerata</taxon>
        <taxon>Arachnida</taxon>
        <taxon>Araneae</taxon>
        <taxon>Araneomorphae</taxon>
        <taxon>Entelegynae</taxon>
        <taxon>Araneoidea</taxon>
        <taxon>Araneidae</taxon>
        <taxon>Araneus</taxon>
    </lineage>
</organism>
<dbReference type="Pfam" id="PF21107">
    <property type="entry name" value="STPRs"/>
    <property type="match status" value="1"/>
</dbReference>